<gene>
    <name evidence="1" type="ORF">MANES_18G125450v8</name>
</gene>
<evidence type="ECO:0000313" key="2">
    <source>
        <dbReference type="Proteomes" id="UP000091857"/>
    </source>
</evidence>
<protein>
    <submittedName>
        <fullName evidence="1">Uncharacterized protein</fullName>
    </submittedName>
</protein>
<keyword evidence="2" id="KW-1185">Reference proteome</keyword>
<comment type="caution">
    <text evidence="1">The sequence shown here is derived from an EMBL/GenBank/DDBJ whole genome shotgun (WGS) entry which is preliminary data.</text>
</comment>
<accession>A0ACB7G076</accession>
<dbReference type="EMBL" id="CM004404">
    <property type="protein sequence ID" value="KAG8633642.1"/>
    <property type="molecule type" value="Genomic_DNA"/>
</dbReference>
<dbReference type="Proteomes" id="UP000091857">
    <property type="component" value="Chromosome 18"/>
</dbReference>
<name>A0ACB7G076_MANES</name>
<organism evidence="1 2">
    <name type="scientific">Manihot esculenta</name>
    <name type="common">Cassava</name>
    <name type="synonym">Jatropha manihot</name>
    <dbReference type="NCBI Taxonomy" id="3983"/>
    <lineage>
        <taxon>Eukaryota</taxon>
        <taxon>Viridiplantae</taxon>
        <taxon>Streptophyta</taxon>
        <taxon>Embryophyta</taxon>
        <taxon>Tracheophyta</taxon>
        <taxon>Spermatophyta</taxon>
        <taxon>Magnoliopsida</taxon>
        <taxon>eudicotyledons</taxon>
        <taxon>Gunneridae</taxon>
        <taxon>Pentapetalae</taxon>
        <taxon>rosids</taxon>
        <taxon>fabids</taxon>
        <taxon>Malpighiales</taxon>
        <taxon>Euphorbiaceae</taxon>
        <taxon>Crotonoideae</taxon>
        <taxon>Manihoteae</taxon>
        <taxon>Manihot</taxon>
    </lineage>
</organism>
<proteinExistence type="predicted"/>
<reference evidence="2" key="1">
    <citation type="journal article" date="2016" name="Nat. Biotechnol.">
        <title>Sequencing wild and cultivated cassava and related species reveals extensive interspecific hybridization and genetic diversity.</title>
        <authorList>
            <person name="Bredeson J.V."/>
            <person name="Lyons J.B."/>
            <person name="Prochnik S.E."/>
            <person name="Wu G.A."/>
            <person name="Ha C.M."/>
            <person name="Edsinger-Gonzales E."/>
            <person name="Grimwood J."/>
            <person name="Schmutz J."/>
            <person name="Rabbi I.Y."/>
            <person name="Egesi C."/>
            <person name="Nauluvula P."/>
            <person name="Lebot V."/>
            <person name="Ndunguru J."/>
            <person name="Mkamilo G."/>
            <person name="Bart R.S."/>
            <person name="Setter T.L."/>
            <person name="Gleadow R.M."/>
            <person name="Kulakow P."/>
            <person name="Ferguson M.E."/>
            <person name="Rounsley S."/>
            <person name="Rokhsar D.S."/>
        </authorList>
    </citation>
    <scope>NUCLEOTIDE SEQUENCE [LARGE SCALE GENOMIC DNA]</scope>
    <source>
        <strain evidence="2">cv. AM560-2</strain>
    </source>
</reference>
<evidence type="ECO:0000313" key="1">
    <source>
        <dbReference type="EMBL" id="KAG8633642.1"/>
    </source>
</evidence>
<sequence>MPIPLTASLIVIQFNPVFQVPIELVGSHNFATWKVQISMLMHGDNLFGHLDGTSPAPSQTVTQDNQQIVNPEYNIWFRQDQLIQNAIMATIDLTIAPTLTAATTSKIAWDSLHTAYAK</sequence>